<dbReference type="InterPro" id="IPR014043">
    <property type="entry name" value="Acyl_transferase_dom"/>
</dbReference>
<dbReference type="RefSeq" id="WP_121007323.1">
    <property type="nucleotide sequence ID" value="NZ_RBXO01000001.1"/>
</dbReference>
<dbReference type="GO" id="GO:0005886">
    <property type="term" value="C:plasma membrane"/>
    <property type="evidence" value="ECO:0007669"/>
    <property type="project" value="TreeGrafter"/>
</dbReference>
<dbReference type="Gene3D" id="3.30.70.3290">
    <property type="match status" value="1"/>
</dbReference>
<protein>
    <submittedName>
        <fullName evidence="4">Acyl transferase family protein</fullName>
    </submittedName>
</protein>
<dbReference type="InterPro" id="IPR050091">
    <property type="entry name" value="PKS_NRPS_Biosynth_Enz"/>
</dbReference>
<dbReference type="PANTHER" id="PTHR43775">
    <property type="entry name" value="FATTY ACID SYNTHASE"/>
    <property type="match status" value="1"/>
</dbReference>
<dbReference type="GO" id="GO:0006633">
    <property type="term" value="P:fatty acid biosynthetic process"/>
    <property type="evidence" value="ECO:0007669"/>
    <property type="project" value="TreeGrafter"/>
</dbReference>
<dbReference type="EMBL" id="RBXO01000001">
    <property type="protein sequence ID" value="RKT55651.1"/>
    <property type="molecule type" value="Genomic_DNA"/>
</dbReference>
<dbReference type="InterPro" id="IPR001227">
    <property type="entry name" value="Ac_transferase_dom_sf"/>
</dbReference>
<sequence>MDAPPPPTPPVALLLPGQGAQQQRMGAGLYGADPAFTAAMDEVFSAFGDFGVALRADWLAEDPMEPVDVPTRSQPLLFALGYALGRMVLSWGVRPAALLGHSIGEVAAAALAGVFDPADAAALLRLRLDQLADAPEGGMFAVAAGEEDVRPFLGGGVVVGAVNGRRQVVLAGPAAPLALAVERLRAAGLTGTPVPSTLPFHSPALAYSVPGFTEAARRVRLRPPRLTVYSGYTAAPLGVEATDPAFWASHPVAPVRFWPALDALLATGDHLLVEAGPGLGLVTLARRHRSVRPGGSAVAALLPARAGDPAADRAAARAVADLVTAGRARVPSLRRNSR</sequence>
<accession>A0A495W1T5</accession>
<dbReference type="InterPro" id="IPR016036">
    <property type="entry name" value="Malonyl_transacylase_ACP-bd"/>
</dbReference>
<keyword evidence="5" id="KW-1185">Reference proteome</keyword>
<name>A0A495W1T5_9PSEU</name>
<dbReference type="AlphaFoldDB" id="A0A495W1T5"/>
<keyword evidence="1" id="KW-0596">Phosphopantetheine</keyword>
<evidence type="ECO:0000313" key="5">
    <source>
        <dbReference type="Proteomes" id="UP000282084"/>
    </source>
</evidence>
<evidence type="ECO:0000313" key="4">
    <source>
        <dbReference type="EMBL" id="RKT55651.1"/>
    </source>
</evidence>
<dbReference type="Pfam" id="PF00698">
    <property type="entry name" value="Acyl_transf_1"/>
    <property type="match status" value="1"/>
</dbReference>
<dbReference type="GO" id="GO:0005737">
    <property type="term" value="C:cytoplasm"/>
    <property type="evidence" value="ECO:0007669"/>
    <property type="project" value="TreeGrafter"/>
</dbReference>
<dbReference type="SMART" id="SM00827">
    <property type="entry name" value="PKS_AT"/>
    <property type="match status" value="1"/>
</dbReference>
<feature type="domain" description="Malonyl-CoA:ACP transacylase (MAT)" evidence="3">
    <location>
        <begin position="14"/>
        <end position="337"/>
    </location>
</feature>
<proteinExistence type="predicted"/>
<dbReference type="InterPro" id="IPR016035">
    <property type="entry name" value="Acyl_Trfase/lysoPLipase"/>
</dbReference>
<dbReference type="Gene3D" id="3.30.70.250">
    <property type="entry name" value="Malonyl-CoA ACP transacylase, ACP-binding"/>
    <property type="match status" value="1"/>
</dbReference>
<dbReference type="PANTHER" id="PTHR43775:SF37">
    <property type="entry name" value="SI:DKEY-61P9.11"/>
    <property type="match status" value="1"/>
</dbReference>
<reference evidence="4 5" key="1">
    <citation type="submission" date="2018-10" db="EMBL/GenBank/DDBJ databases">
        <title>Sequencing the genomes of 1000 actinobacteria strains.</title>
        <authorList>
            <person name="Klenk H.-P."/>
        </authorList>
    </citation>
    <scope>NUCLEOTIDE SEQUENCE [LARGE SCALE GENOMIC DNA]</scope>
    <source>
        <strain evidence="4 5">DSM 43800</strain>
    </source>
</reference>
<comment type="caution">
    <text evidence="4">The sequence shown here is derived from an EMBL/GenBank/DDBJ whole genome shotgun (WGS) entry which is preliminary data.</text>
</comment>
<organism evidence="4 5">
    <name type="scientific">Saccharothrix australiensis</name>
    <dbReference type="NCBI Taxonomy" id="2072"/>
    <lineage>
        <taxon>Bacteria</taxon>
        <taxon>Bacillati</taxon>
        <taxon>Actinomycetota</taxon>
        <taxon>Actinomycetes</taxon>
        <taxon>Pseudonocardiales</taxon>
        <taxon>Pseudonocardiaceae</taxon>
        <taxon>Saccharothrix</taxon>
    </lineage>
</organism>
<dbReference type="SUPFAM" id="SSF55048">
    <property type="entry name" value="Probable ACP-binding domain of malonyl-CoA ACP transacylase"/>
    <property type="match status" value="1"/>
</dbReference>
<dbReference type="GO" id="GO:0004312">
    <property type="term" value="F:fatty acid synthase activity"/>
    <property type="evidence" value="ECO:0007669"/>
    <property type="project" value="TreeGrafter"/>
</dbReference>
<dbReference type="Gene3D" id="3.40.366.10">
    <property type="entry name" value="Malonyl-Coenzyme A Acyl Carrier Protein, domain 2"/>
    <property type="match status" value="1"/>
</dbReference>
<evidence type="ECO:0000259" key="3">
    <source>
        <dbReference type="SMART" id="SM00827"/>
    </source>
</evidence>
<dbReference type="SUPFAM" id="SSF52151">
    <property type="entry name" value="FabD/lysophospholipase-like"/>
    <property type="match status" value="1"/>
</dbReference>
<evidence type="ECO:0000256" key="1">
    <source>
        <dbReference type="ARBA" id="ARBA00022450"/>
    </source>
</evidence>
<dbReference type="OrthoDB" id="4726421at2"/>
<dbReference type="Proteomes" id="UP000282084">
    <property type="component" value="Unassembled WGS sequence"/>
</dbReference>
<keyword evidence="2" id="KW-0597">Phosphoprotein</keyword>
<gene>
    <name evidence="4" type="ORF">C8E97_4334</name>
</gene>
<keyword evidence="4" id="KW-0808">Transferase</keyword>
<evidence type="ECO:0000256" key="2">
    <source>
        <dbReference type="ARBA" id="ARBA00022553"/>
    </source>
</evidence>
<dbReference type="GO" id="GO:0071770">
    <property type="term" value="P:DIM/DIP cell wall layer assembly"/>
    <property type="evidence" value="ECO:0007669"/>
    <property type="project" value="TreeGrafter"/>
</dbReference>